<dbReference type="PROSITE" id="PS51832">
    <property type="entry name" value="HD_GYP"/>
    <property type="match status" value="1"/>
</dbReference>
<feature type="domain" description="HD-GYP" evidence="1">
    <location>
        <begin position="105"/>
        <end position="298"/>
    </location>
</feature>
<dbReference type="GO" id="GO:0016740">
    <property type="term" value="F:transferase activity"/>
    <property type="evidence" value="ECO:0007669"/>
    <property type="project" value="UniProtKB-KW"/>
</dbReference>
<comment type="caution">
    <text evidence="2">The sequence shown here is derived from an EMBL/GenBank/DDBJ whole genome shotgun (WGS) entry which is preliminary data.</text>
</comment>
<dbReference type="RefSeq" id="WP_132371310.1">
    <property type="nucleotide sequence ID" value="NZ_SMAN01000005.1"/>
</dbReference>
<dbReference type="SUPFAM" id="SSF109604">
    <property type="entry name" value="HD-domain/PDEase-like"/>
    <property type="match status" value="1"/>
</dbReference>
<dbReference type="SMART" id="SM00471">
    <property type="entry name" value="HDc"/>
    <property type="match status" value="1"/>
</dbReference>
<dbReference type="OrthoDB" id="9759601at2"/>
<gene>
    <name evidence="2" type="ORF">EDD68_10533</name>
</gene>
<evidence type="ECO:0000313" key="2">
    <source>
        <dbReference type="EMBL" id="TCT24581.1"/>
    </source>
</evidence>
<accession>A0A4R3N7Z0</accession>
<dbReference type="EMBL" id="SMAN01000005">
    <property type="protein sequence ID" value="TCT24581.1"/>
    <property type="molecule type" value="Genomic_DNA"/>
</dbReference>
<dbReference type="Gene3D" id="1.10.3210.10">
    <property type="entry name" value="Hypothetical protein af1432"/>
    <property type="match status" value="1"/>
</dbReference>
<proteinExistence type="predicted"/>
<dbReference type="PANTHER" id="PTHR43155:SF2">
    <property type="entry name" value="CYCLIC DI-GMP PHOSPHODIESTERASE PA4108"/>
    <property type="match status" value="1"/>
</dbReference>
<dbReference type="PANTHER" id="PTHR43155">
    <property type="entry name" value="CYCLIC DI-GMP PHOSPHODIESTERASE PA4108-RELATED"/>
    <property type="match status" value="1"/>
</dbReference>
<dbReference type="AlphaFoldDB" id="A0A4R3N7Z0"/>
<keyword evidence="3" id="KW-1185">Reference proteome</keyword>
<dbReference type="InterPro" id="IPR037522">
    <property type="entry name" value="HD_GYP_dom"/>
</dbReference>
<keyword evidence="2" id="KW-0808">Transferase</keyword>
<dbReference type="Proteomes" id="UP000294650">
    <property type="component" value="Unassembled WGS sequence"/>
</dbReference>
<name>A0A4R3N7Z0_9BACI</name>
<sequence>MRYTILDQVSDGQTLGKNIYTGEGRVLLKKGASLTSRIINKLKDLGISAIYIEDERFSDVNVEDVVSDETKRNTLSVLNESIQCVQTNKDFDISSVNTTANKIIEELLANKHAILNLTDIRTKNNELFVHSLNVTIMSVLMAVNLGYSNEEMLKLAIGAMFHDVGKVVTPEMLDKLTLQKYKEDLKEHTWRGYHYLRKKPEIGAVSAHIALQHHEYLDGSGSPRGLTESDIHPNAKIVAITNYYDNLISNVGEGKGMLPHEACEEVMGLANSCFDHDLVWQFLRTIAAYPNGMTVRLSNGDYAIVVEQNKGLPQRPIVRIFDTPDDNMEQVNIREIDLAKETTIFIEEVLEG</sequence>
<evidence type="ECO:0000313" key="3">
    <source>
        <dbReference type="Proteomes" id="UP000294650"/>
    </source>
</evidence>
<evidence type="ECO:0000259" key="1">
    <source>
        <dbReference type="PROSITE" id="PS51832"/>
    </source>
</evidence>
<organism evidence="2 3">
    <name type="scientific">Melghiribacillus thermohalophilus</name>
    <dbReference type="NCBI Taxonomy" id="1324956"/>
    <lineage>
        <taxon>Bacteria</taxon>
        <taxon>Bacillati</taxon>
        <taxon>Bacillota</taxon>
        <taxon>Bacilli</taxon>
        <taxon>Bacillales</taxon>
        <taxon>Bacillaceae</taxon>
        <taxon>Melghiribacillus</taxon>
    </lineage>
</organism>
<dbReference type="Pfam" id="PF13487">
    <property type="entry name" value="HD_5"/>
    <property type="match status" value="1"/>
</dbReference>
<protein>
    <submittedName>
        <fullName evidence="2">Putative nucleotidyltransferase with HDIG domain</fullName>
    </submittedName>
</protein>
<reference evidence="2 3" key="1">
    <citation type="submission" date="2019-03" db="EMBL/GenBank/DDBJ databases">
        <title>Genomic Encyclopedia of Type Strains, Phase IV (KMG-IV): sequencing the most valuable type-strain genomes for metagenomic binning, comparative biology and taxonomic classification.</title>
        <authorList>
            <person name="Goeker M."/>
        </authorList>
    </citation>
    <scope>NUCLEOTIDE SEQUENCE [LARGE SCALE GENOMIC DNA]</scope>
    <source>
        <strain evidence="2 3">DSM 25894</strain>
    </source>
</reference>
<dbReference type="InterPro" id="IPR003607">
    <property type="entry name" value="HD/PDEase_dom"/>
</dbReference>
<dbReference type="CDD" id="cd00077">
    <property type="entry name" value="HDc"/>
    <property type="match status" value="1"/>
</dbReference>